<keyword evidence="1" id="KW-0812">Transmembrane</keyword>
<dbReference type="Proteomes" id="UP000095283">
    <property type="component" value="Unplaced"/>
</dbReference>
<evidence type="ECO:0000256" key="1">
    <source>
        <dbReference type="SAM" id="Phobius"/>
    </source>
</evidence>
<dbReference type="WBParaSite" id="Hba_20564">
    <property type="protein sequence ID" value="Hba_20564"/>
    <property type="gene ID" value="Hba_20564"/>
</dbReference>
<organism evidence="2 3">
    <name type="scientific">Heterorhabditis bacteriophora</name>
    <name type="common">Entomopathogenic nematode worm</name>
    <dbReference type="NCBI Taxonomy" id="37862"/>
    <lineage>
        <taxon>Eukaryota</taxon>
        <taxon>Metazoa</taxon>
        <taxon>Ecdysozoa</taxon>
        <taxon>Nematoda</taxon>
        <taxon>Chromadorea</taxon>
        <taxon>Rhabditida</taxon>
        <taxon>Rhabditina</taxon>
        <taxon>Rhabditomorpha</taxon>
        <taxon>Strongyloidea</taxon>
        <taxon>Heterorhabditidae</taxon>
        <taxon>Heterorhabditis</taxon>
    </lineage>
</organism>
<name>A0A1I7XRX0_HETBA</name>
<keyword evidence="2" id="KW-1185">Reference proteome</keyword>
<reference evidence="3" key="1">
    <citation type="submission" date="2016-11" db="UniProtKB">
        <authorList>
            <consortium name="WormBaseParasite"/>
        </authorList>
    </citation>
    <scope>IDENTIFICATION</scope>
</reference>
<accession>A0A1I7XRX0</accession>
<keyword evidence="1" id="KW-0472">Membrane</keyword>
<sequence length="85" mass="9403">MSHLLEEIFSVGETICTGDELNLTIPEKFQGVFFCDTTKSDSVQVQMLAAVMFISLMATAVIGNTVVMWIIFKHKGPSEDISVFN</sequence>
<evidence type="ECO:0000313" key="2">
    <source>
        <dbReference type="Proteomes" id="UP000095283"/>
    </source>
</evidence>
<keyword evidence="1" id="KW-1133">Transmembrane helix</keyword>
<dbReference type="AlphaFoldDB" id="A0A1I7XRX0"/>
<evidence type="ECO:0000313" key="3">
    <source>
        <dbReference type="WBParaSite" id="Hba_20564"/>
    </source>
</evidence>
<feature type="transmembrane region" description="Helical" evidence="1">
    <location>
        <begin position="47"/>
        <end position="72"/>
    </location>
</feature>
<proteinExistence type="predicted"/>
<protein>
    <submittedName>
        <fullName evidence="3">G_PROTEIN_RECEP_F1_2 domain-containing protein</fullName>
    </submittedName>
</protein>